<evidence type="ECO:0000313" key="3">
    <source>
        <dbReference type="Proteomes" id="UP001295740"/>
    </source>
</evidence>
<proteinExistence type="predicted"/>
<dbReference type="PROSITE" id="PS00018">
    <property type="entry name" value="EF_HAND_1"/>
    <property type="match status" value="1"/>
</dbReference>
<name>A0AAI8YFG0_9PEZI</name>
<dbReference type="AlphaFoldDB" id="A0AAI8YFG0"/>
<dbReference type="Proteomes" id="UP001295740">
    <property type="component" value="Unassembled WGS sequence"/>
</dbReference>
<accession>A0AAI8YFG0</accession>
<feature type="region of interest" description="Disordered" evidence="1">
    <location>
        <begin position="1"/>
        <end position="82"/>
    </location>
</feature>
<comment type="caution">
    <text evidence="2">The sequence shown here is derived from an EMBL/GenBank/DDBJ whole genome shotgun (WGS) entry which is preliminary data.</text>
</comment>
<organism evidence="2 3">
    <name type="scientific">Anthostomella pinea</name>
    <dbReference type="NCBI Taxonomy" id="933095"/>
    <lineage>
        <taxon>Eukaryota</taxon>
        <taxon>Fungi</taxon>
        <taxon>Dikarya</taxon>
        <taxon>Ascomycota</taxon>
        <taxon>Pezizomycotina</taxon>
        <taxon>Sordariomycetes</taxon>
        <taxon>Xylariomycetidae</taxon>
        <taxon>Xylariales</taxon>
        <taxon>Xylariaceae</taxon>
        <taxon>Anthostomella</taxon>
    </lineage>
</organism>
<gene>
    <name evidence="2" type="ORF">KHLLAP_LOCUS5791</name>
</gene>
<sequence>MPPKKRTASEAGPSAQSGPARGNKNSKKAAGADVTNDASSEEHEEQDGDKDLENRPPHKYYGMPQPFFDVENENEDKDEDDQLDEDEIIEAYNEEMRSDDGPAMKPAADFPDNRWVCMWETWKQYADYKRRATYTDPDSFGMYIYNDFHGYGLQELIESMLVAFDKELRKKRDDENLKQMWATTAAMIHWLLDAEIGPWLMTDDGERVSATVGFVGRALATVLNELDLAQKMTADSEIKDLGLVMSCYLQWVSVVQDQGFDEKELEWRKETAGCHGTDKNLSSLEEEYCIIGPLSGKAKADRWSWKKNFTQFKKEYGATGGEKFNILKMSRKERADHAFSKKDPLAQFSDEDLRSGKIMLSSG</sequence>
<evidence type="ECO:0000313" key="2">
    <source>
        <dbReference type="EMBL" id="CAJ2505323.1"/>
    </source>
</evidence>
<reference evidence="2" key="1">
    <citation type="submission" date="2023-10" db="EMBL/GenBank/DDBJ databases">
        <authorList>
            <person name="Hackl T."/>
        </authorList>
    </citation>
    <scope>NUCLEOTIDE SEQUENCE</scope>
</reference>
<keyword evidence="3" id="KW-1185">Reference proteome</keyword>
<feature type="compositionally biased region" description="Acidic residues" evidence="1">
    <location>
        <begin position="70"/>
        <end position="82"/>
    </location>
</feature>
<protein>
    <submittedName>
        <fullName evidence="2">Uu.00g127170.m01.CDS01</fullName>
    </submittedName>
</protein>
<dbReference type="EMBL" id="CAUWAG010000007">
    <property type="protein sequence ID" value="CAJ2505323.1"/>
    <property type="molecule type" value="Genomic_DNA"/>
</dbReference>
<evidence type="ECO:0000256" key="1">
    <source>
        <dbReference type="SAM" id="MobiDB-lite"/>
    </source>
</evidence>
<dbReference type="InterPro" id="IPR018247">
    <property type="entry name" value="EF_Hand_1_Ca_BS"/>
</dbReference>